<dbReference type="AlphaFoldDB" id="X0Y2P2"/>
<organism evidence="6">
    <name type="scientific">marine sediment metagenome</name>
    <dbReference type="NCBI Taxonomy" id="412755"/>
    <lineage>
        <taxon>unclassified sequences</taxon>
        <taxon>metagenomes</taxon>
        <taxon>ecological metagenomes</taxon>
    </lineage>
</organism>
<dbReference type="InterPro" id="IPR058240">
    <property type="entry name" value="rSAM_sf"/>
</dbReference>
<keyword evidence="2" id="KW-0479">Metal-binding</keyword>
<dbReference type="SFLD" id="SFLDS00029">
    <property type="entry name" value="Radical_SAM"/>
    <property type="match status" value="1"/>
</dbReference>
<evidence type="ECO:0000256" key="2">
    <source>
        <dbReference type="ARBA" id="ARBA00022723"/>
    </source>
</evidence>
<protein>
    <recommendedName>
        <fullName evidence="5">Radical SAM core domain-containing protein</fullName>
    </recommendedName>
</protein>
<keyword evidence="1" id="KW-0949">S-adenosyl-L-methionine</keyword>
<keyword evidence="3" id="KW-0408">Iron</keyword>
<dbReference type="InterPro" id="IPR007197">
    <property type="entry name" value="rSAM"/>
</dbReference>
<dbReference type="Gene3D" id="3.20.20.70">
    <property type="entry name" value="Aldolase class I"/>
    <property type="match status" value="1"/>
</dbReference>
<name>X0Y2P2_9ZZZZ</name>
<evidence type="ECO:0000256" key="3">
    <source>
        <dbReference type="ARBA" id="ARBA00023004"/>
    </source>
</evidence>
<dbReference type="SUPFAM" id="SSF102114">
    <property type="entry name" value="Radical SAM enzymes"/>
    <property type="match status" value="1"/>
</dbReference>
<dbReference type="CDD" id="cd01335">
    <property type="entry name" value="Radical_SAM"/>
    <property type="match status" value="1"/>
</dbReference>
<dbReference type="Pfam" id="PF04055">
    <property type="entry name" value="Radical_SAM"/>
    <property type="match status" value="1"/>
</dbReference>
<dbReference type="GO" id="GO:0046872">
    <property type="term" value="F:metal ion binding"/>
    <property type="evidence" value="ECO:0007669"/>
    <property type="project" value="UniProtKB-KW"/>
</dbReference>
<comment type="caution">
    <text evidence="6">The sequence shown here is derived from an EMBL/GenBank/DDBJ whole genome shotgun (WGS) entry which is preliminary data.</text>
</comment>
<reference evidence="6" key="1">
    <citation type="journal article" date="2014" name="Front. Microbiol.">
        <title>High frequency of phylogenetically diverse reductive dehalogenase-homologous genes in deep subseafloor sedimentary metagenomes.</title>
        <authorList>
            <person name="Kawai M."/>
            <person name="Futagami T."/>
            <person name="Toyoda A."/>
            <person name="Takaki Y."/>
            <person name="Nishi S."/>
            <person name="Hori S."/>
            <person name="Arai W."/>
            <person name="Tsubouchi T."/>
            <person name="Morono Y."/>
            <person name="Uchiyama I."/>
            <person name="Ito T."/>
            <person name="Fujiyama A."/>
            <person name="Inagaki F."/>
            <person name="Takami H."/>
        </authorList>
    </citation>
    <scope>NUCLEOTIDE SEQUENCE</scope>
    <source>
        <strain evidence="6">Expedition CK06-06</strain>
    </source>
</reference>
<evidence type="ECO:0000259" key="5">
    <source>
        <dbReference type="Pfam" id="PF04055"/>
    </source>
</evidence>
<feature type="domain" description="Radical SAM core" evidence="5">
    <location>
        <begin position="43"/>
        <end position="120"/>
    </location>
</feature>
<evidence type="ECO:0000313" key="6">
    <source>
        <dbReference type="EMBL" id="GAG50114.1"/>
    </source>
</evidence>
<accession>X0Y2P2</accession>
<evidence type="ECO:0000256" key="4">
    <source>
        <dbReference type="ARBA" id="ARBA00023014"/>
    </source>
</evidence>
<evidence type="ECO:0000256" key="1">
    <source>
        <dbReference type="ARBA" id="ARBA00022691"/>
    </source>
</evidence>
<sequence>MCNFLFSNFDGKKMVSNVGHWRSLAEGVIPTPIACSLDLSAANLCPNDCYFCNVKKTQSGQHMSENIFRHVLDVFSKNKVKSCCVAGGGESLANPNCEDYFKRIVGIGTDIGIITNGRIYRQLPSECKFINIS</sequence>
<dbReference type="GO" id="GO:0051536">
    <property type="term" value="F:iron-sulfur cluster binding"/>
    <property type="evidence" value="ECO:0007669"/>
    <property type="project" value="UniProtKB-KW"/>
</dbReference>
<dbReference type="EMBL" id="BARS01050630">
    <property type="protein sequence ID" value="GAG50114.1"/>
    <property type="molecule type" value="Genomic_DNA"/>
</dbReference>
<proteinExistence type="predicted"/>
<dbReference type="InterPro" id="IPR013785">
    <property type="entry name" value="Aldolase_TIM"/>
</dbReference>
<dbReference type="GO" id="GO:0003824">
    <property type="term" value="F:catalytic activity"/>
    <property type="evidence" value="ECO:0007669"/>
    <property type="project" value="InterPro"/>
</dbReference>
<gene>
    <name evidence="6" type="ORF">S01H1_75542</name>
</gene>
<feature type="non-terminal residue" evidence="6">
    <location>
        <position position="133"/>
    </location>
</feature>
<keyword evidence="4" id="KW-0411">Iron-sulfur</keyword>